<feature type="region of interest" description="Disordered" evidence="1">
    <location>
        <begin position="1"/>
        <end position="25"/>
    </location>
</feature>
<evidence type="ECO:0000256" key="1">
    <source>
        <dbReference type="SAM" id="MobiDB-lite"/>
    </source>
</evidence>
<organism evidence="2 3">
    <name type="scientific">Akkermansia biwaensis</name>
    <dbReference type="NCBI Taxonomy" id="2946555"/>
    <lineage>
        <taxon>Bacteria</taxon>
        <taxon>Pseudomonadati</taxon>
        <taxon>Verrucomicrobiota</taxon>
        <taxon>Verrucomicrobiia</taxon>
        <taxon>Verrucomicrobiales</taxon>
        <taxon>Akkermansiaceae</taxon>
        <taxon>Akkermansia</taxon>
    </lineage>
</organism>
<accession>A0ABN6QIW7</accession>
<evidence type="ECO:0000313" key="3">
    <source>
        <dbReference type="Proteomes" id="UP001062263"/>
    </source>
</evidence>
<sequence length="75" mass="8609">MEYPPSYKIGYRPRPHGNFGRTYDNPEQAEKSALMSIPKTGASIELQKLNMFVALWHHGKKCCAEQNKPLNVNYI</sequence>
<reference evidence="2" key="1">
    <citation type="submission" date="2022-06" db="EMBL/GenBank/DDBJ databases">
        <title>Akkermansia biwalacus sp. nov., an anaerobic mucin-degrading bacterium isolated from human intestine.</title>
        <authorList>
            <person name="Kobayashi Y."/>
            <person name="Inoue S."/>
            <person name="Kawahara T."/>
            <person name="Kohda N."/>
        </authorList>
    </citation>
    <scope>NUCLEOTIDE SEQUENCE</scope>
    <source>
        <strain evidence="2">WON2089</strain>
    </source>
</reference>
<protein>
    <submittedName>
        <fullName evidence="2">Uncharacterized protein</fullName>
    </submittedName>
</protein>
<evidence type="ECO:0000313" key="2">
    <source>
        <dbReference type="EMBL" id="BDL43127.1"/>
    </source>
</evidence>
<name>A0ABN6QIW7_9BACT</name>
<gene>
    <name evidence="2" type="ORF">Abiwalacus_07010</name>
</gene>
<dbReference type="EMBL" id="AP025943">
    <property type="protein sequence ID" value="BDL43127.1"/>
    <property type="molecule type" value="Genomic_DNA"/>
</dbReference>
<keyword evidence="3" id="KW-1185">Reference proteome</keyword>
<dbReference type="Proteomes" id="UP001062263">
    <property type="component" value="Chromosome"/>
</dbReference>
<proteinExistence type="predicted"/>